<comment type="caution">
    <text evidence="9">The sequence shown here is derived from an EMBL/GenBank/DDBJ whole genome shotgun (WGS) entry which is preliminary data.</text>
</comment>
<dbReference type="InterPro" id="IPR036322">
    <property type="entry name" value="WD40_repeat_dom_sf"/>
</dbReference>
<evidence type="ECO:0000256" key="6">
    <source>
        <dbReference type="PROSITE-ProRule" id="PRU00221"/>
    </source>
</evidence>
<dbReference type="InterPro" id="IPR019775">
    <property type="entry name" value="WD40_repeat_CS"/>
</dbReference>
<keyword evidence="4" id="KW-0677">Repeat</keyword>
<dbReference type="InterPro" id="IPR015943">
    <property type="entry name" value="WD40/YVTN_repeat-like_dom_sf"/>
</dbReference>
<accession>A0A8H4K2E9</accession>
<dbReference type="Pfam" id="PF00400">
    <property type="entry name" value="WD40"/>
    <property type="match status" value="3"/>
</dbReference>
<proteinExistence type="predicted"/>
<evidence type="ECO:0000256" key="2">
    <source>
        <dbReference type="ARBA" id="ARBA00022552"/>
    </source>
</evidence>
<dbReference type="PROSITE" id="PS50082">
    <property type="entry name" value="WD_REPEATS_2"/>
    <property type="match status" value="3"/>
</dbReference>
<reference evidence="9 10" key="1">
    <citation type="submission" date="2020-01" db="EMBL/GenBank/DDBJ databases">
        <title>Identification and distribution of gene clusters putatively required for synthesis of sphingolipid metabolism inhibitors in phylogenetically diverse species of the filamentous fungus Fusarium.</title>
        <authorList>
            <person name="Kim H.-S."/>
            <person name="Busman M."/>
            <person name="Brown D.W."/>
            <person name="Divon H."/>
            <person name="Uhlig S."/>
            <person name="Proctor R.H."/>
        </authorList>
    </citation>
    <scope>NUCLEOTIDE SEQUENCE [LARGE SCALE GENOMIC DNA]</scope>
    <source>
        <strain evidence="9 10">NRRL 13308</strain>
    </source>
</reference>
<dbReference type="Pfam" id="PF09384">
    <property type="entry name" value="UTP15_C"/>
    <property type="match status" value="1"/>
</dbReference>
<sequence>MAAQVGPLPQLKLPSGPTPITAEQRYWKTFKNQLLIPSPTSYPVVHISANNDSFAVTTGTRIQIYSNRTRKLQKTITRFGDVARSGEIRKDGRVLAAGDDTGKIQVFDVNSRAILKTWTQHKQPVWTTKFSPTELTTLLSASDDKTVRLWDLPSNDPTTTFVGHSDYVRCANFMPGTMSNMIVSGSYDSTVKLWDPRAGSNSAVMTFKHAAPIEDVLSMPTGTAVLAAAGESISVLDLVAARPLHMITNHQKTVTSLSLASNGRRLVSGGLEGHVKVFETTGWNVVSSTKYQSPVLSVKVIPSSDDADSSDRHLAVGMQSGVLSVRTRLTGAEANREAEREKEMAALVAGTIEAHDAKRKKRKRRVTAAKKLDMVGEGADVVIANESRAFKKKERPWQSDLRHARYARALDQVLDKDSPEHSPLNVLTLLLALRHRSALQDALESRDEHTVQPILKWVCSHICDPRYVSVCVEVGLHLLELYAEFVGGSAELHEGFRTLHRRVRVEVERAQVACQTGEYLCACKPPRIRANSPNSDQASCDIVVFSSLEPNDDDRDVYGIKTDGTNTAHWVAHYLNPDVVEMGPDDGAPVTFFLPAEYRERVPPKHALSAKQVGHITRNTTNALHLGEEKASNHRTSIETNWPPGLVKPYVDFKTDTIQPVGNLRTLLSGLFQAGYFDKWQKEYVRGSINVEGYKGVEINMYTMPDASTVMGECDAITLMNSRAHASTLTLAARFWNYSHNFQKESAKVNFHEMFPGLARAYNESEFDDEVARLVETLQEVPAGYAFCTGGPGSGRTTTVLNIVKAILSGAVEKVDISDPDAKEGETSNAPADDSWGAPPPATDDWQPRRPPTGDESDMSDAFSDAKPSISDEQIDDKSHTSDAHIDDKSDIPAIPRYEVVPVFIIVEGAQLQVLFPTDDYTTIWIHNDNAVELFGTDLNHFSGVKLLASNLPSAEANYEDQVMQSLAHVKGLVSVPALDGHEEASAPFTEYEEPKLGEYKQAEGFMSAKDIDGKSFDQSSSKPRVAWTAAQNKVVDDAAHRAFLCSGRACSASDFVLQLVVVDEAARPTENLSLALQAQWQSALSIHIGDTQQLPPIGLTIRQRDFKAVFSYQRQISLFHRMENAGRILARLCRNYRARANAVSWAQTMFYGDNMTVVHRTHCEASTKFHNWVQKKFARWPFRGRQENLRPLS</sequence>
<dbReference type="GO" id="GO:0005730">
    <property type="term" value="C:nucleolus"/>
    <property type="evidence" value="ECO:0007669"/>
    <property type="project" value="UniProtKB-SubCell"/>
</dbReference>
<dbReference type="PANTHER" id="PTHR19924:SF26">
    <property type="entry name" value="U3 SMALL NUCLEOLAR RNA-ASSOCIATED PROTEIN 15 HOMOLOG"/>
    <property type="match status" value="1"/>
</dbReference>
<dbReference type="EMBL" id="JAADJF010000030">
    <property type="protein sequence ID" value="KAF4443425.1"/>
    <property type="molecule type" value="Genomic_DNA"/>
</dbReference>
<feature type="compositionally biased region" description="Basic and acidic residues" evidence="7">
    <location>
        <begin position="817"/>
        <end position="826"/>
    </location>
</feature>
<dbReference type="OrthoDB" id="431715at2759"/>
<keyword evidence="3 6" id="KW-0853">WD repeat</keyword>
<dbReference type="PROSITE" id="PS00678">
    <property type="entry name" value="WD_REPEATS_1"/>
    <property type="match status" value="1"/>
</dbReference>
<keyword evidence="2" id="KW-0698">rRNA processing</keyword>
<feature type="repeat" description="WD" evidence="6">
    <location>
        <begin position="247"/>
        <end position="288"/>
    </location>
</feature>
<feature type="domain" description="U3 small nucleolar RNA-associated protein 15 C-terminal" evidence="8">
    <location>
        <begin position="375"/>
        <end position="516"/>
    </location>
</feature>
<dbReference type="SMART" id="SM00320">
    <property type="entry name" value="WD40"/>
    <property type="match status" value="6"/>
</dbReference>
<dbReference type="PANTHER" id="PTHR19924">
    <property type="entry name" value="UTP15 U3 SMALL NUCLEOLAR RNA-ASSOCIATED PROTEIN 15 FAMILY MEMBER"/>
    <property type="match status" value="1"/>
</dbReference>
<dbReference type="GO" id="GO:0045943">
    <property type="term" value="P:positive regulation of transcription by RNA polymerase I"/>
    <property type="evidence" value="ECO:0007669"/>
    <property type="project" value="TreeGrafter"/>
</dbReference>
<dbReference type="Proteomes" id="UP000536711">
    <property type="component" value="Unassembled WGS sequence"/>
</dbReference>
<dbReference type="InterPro" id="IPR020472">
    <property type="entry name" value="WD40_PAC1"/>
</dbReference>
<dbReference type="PRINTS" id="PR00320">
    <property type="entry name" value="GPROTEINBRPT"/>
</dbReference>
<dbReference type="PROSITE" id="PS50294">
    <property type="entry name" value="WD_REPEATS_REGION"/>
    <property type="match status" value="2"/>
</dbReference>
<evidence type="ECO:0000256" key="5">
    <source>
        <dbReference type="ARBA" id="ARBA00023242"/>
    </source>
</evidence>
<evidence type="ECO:0000256" key="4">
    <source>
        <dbReference type="ARBA" id="ARBA00022737"/>
    </source>
</evidence>
<dbReference type="Gene3D" id="2.130.10.10">
    <property type="entry name" value="YVTN repeat-like/Quinoprotein amine dehydrogenase"/>
    <property type="match status" value="2"/>
</dbReference>
<evidence type="ECO:0000313" key="10">
    <source>
        <dbReference type="Proteomes" id="UP000536711"/>
    </source>
</evidence>
<keyword evidence="5" id="KW-0539">Nucleus</keyword>
<feature type="repeat" description="WD" evidence="6">
    <location>
        <begin position="118"/>
        <end position="160"/>
    </location>
</feature>
<protein>
    <submittedName>
        <fullName evidence="9">Pwp2p</fullName>
    </submittedName>
</protein>
<evidence type="ECO:0000259" key="8">
    <source>
        <dbReference type="Pfam" id="PF09384"/>
    </source>
</evidence>
<dbReference type="InterPro" id="IPR001680">
    <property type="entry name" value="WD40_rpt"/>
</dbReference>
<feature type="repeat" description="WD" evidence="6">
    <location>
        <begin position="161"/>
        <end position="204"/>
    </location>
</feature>
<dbReference type="InterPro" id="IPR027417">
    <property type="entry name" value="P-loop_NTPase"/>
</dbReference>
<dbReference type="CDD" id="cd00200">
    <property type="entry name" value="WD40"/>
    <property type="match status" value="1"/>
</dbReference>
<dbReference type="SUPFAM" id="SSF50978">
    <property type="entry name" value="WD40 repeat-like"/>
    <property type="match status" value="1"/>
</dbReference>
<evidence type="ECO:0000313" key="9">
    <source>
        <dbReference type="EMBL" id="KAF4443425.1"/>
    </source>
</evidence>
<feature type="compositionally biased region" description="Basic and acidic residues" evidence="7">
    <location>
        <begin position="876"/>
        <end position="889"/>
    </location>
</feature>
<name>A0A8H4K2E9_9HYPO</name>
<dbReference type="AlphaFoldDB" id="A0A8H4K2E9"/>
<dbReference type="SUPFAM" id="SSF52540">
    <property type="entry name" value="P-loop containing nucleoside triphosphate hydrolases"/>
    <property type="match status" value="1"/>
</dbReference>
<evidence type="ECO:0000256" key="1">
    <source>
        <dbReference type="ARBA" id="ARBA00004604"/>
    </source>
</evidence>
<organism evidence="9 10">
    <name type="scientific">Fusarium acutatum</name>
    <dbReference type="NCBI Taxonomy" id="78861"/>
    <lineage>
        <taxon>Eukaryota</taxon>
        <taxon>Fungi</taxon>
        <taxon>Dikarya</taxon>
        <taxon>Ascomycota</taxon>
        <taxon>Pezizomycotina</taxon>
        <taxon>Sordariomycetes</taxon>
        <taxon>Hypocreomycetidae</taxon>
        <taxon>Hypocreales</taxon>
        <taxon>Nectriaceae</taxon>
        <taxon>Fusarium</taxon>
        <taxon>Fusarium fujikuroi species complex</taxon>
    </lineage>
</organism>
<gene>
    <name evidence="9" type="ORF">FACUT_1349</name>
</gene>
<keyword evidence="10" id="KW-1185">Reference proteome</keyword>
<dbReference type="InterPro" id="IPR018983">
    <property type="entry name" value="U3_snoRNA-assocProt_15_C"/>
</dbReference>
<evidence type="ECO:0000256" key="3">
    <source>
        <dbReference type="ARBA" id="ARBA00022574"/>
    </source>
</evidence>
<evidence type="ECO:0000256" key="7">
    <source>
        <dbReference type="SAM" id="MobiDB-lite"/>
    </source>
</evidence>
<dbReference type="GO" id="GO:0006364">
    <property type="term" value="P:rRNA processing"/>
    <property type="evidence" value="ECO:0007669"/>
    <property type="project" value="UniProtKB-KW"/>
</dbReference>
<feature type="region of interest" description="Disordered" evidence="7">
    <location>
        <begin position="817"/>
        <end position="889"/>
    </location>
</feature>
<comment type="subcellular location">
    <subcellularLocation>
        <location evidence="1">Nucleus</location>
        <location evidence="1">Nucleolus</location>
    </subcellularLocation>
</comment>